<reference evidence="1 2" key="1">
    <citation type="submission" date="2024-05" db="EMBL/GenBank/DDBJ databases">
        <authorList>
            <person name="Haq I."/>
            <person name="Ullah Z."/>
            <person name="Ahmad R."/>
            <person name="Li M."/>
            <person name="Tong Y."/>
        </authorList>
    </citation>
    <scope>NUCLEOTIDE SEQUENCE [LARGE SCALE GENOMIC DNA]</scope>
    <source>
        <strain evidence="1 2">16A2E</strain>
    </source>
</reference>
<organism evidence="1 2">
    <name type="scientific">Ornithinibacillus xuwenensis</name>
    <dbReference type="NCBI Taxonomy" id="3144668"/>
    <lineage>
        <taxon>Bacteria</taxon>
        <taxon>Bacillati</taxon>
        <taxon>Bacillota</taxon>
        <taxon>Bacilli</taxon>
        <taxon>Bacillales</taxon>
        <taxon>Bacillaceae</taxon>
        <taxon>Ornithinibacillus</taxon>
    </lineage>
</organism>
<protein>
    <recommendedName>
        <fullName evidence="3">Fur-regulated basic protein FbpA</fullName>
    </recommendedName>
</protein>
<dbReference type="RefSeq" id="WP_345823228.1">
    <property type="nucleotide sequence ID" value="NZ_JBDIML010000001.1"/>
</dbReference>
<comment type="caution">
    <text evidence="1">The sequence shown here is derived from an EMBL/GenBank/DDBJ whole genome shotgun (WGS) entry which is preliminary data.</text>
</comment>
<dbReference type="Proteomes" id="UP001444625">
    <property type="component" value="Unassembled WGS sequence"/>
</dbReference>
<evidence type="ECO:0000313" key="2">
    <source>
        <dbReference type="Proteomes" id="UP001444625"/>
    </source>
</evidence>
<sequence>MKLSELDMKKNFFIEQLHKRNFYQTEGLTYNELKHKLATIKAMEIDISKDENKFF</sequence>
<gene>
    <name evidence="1" type="ORF">ABC228_01015</name>
</gene>
<keyword evidence="2" id="KW-1185">Reference proteome</keyword>
<name>A0ABU9XF21_9BACI</name>
<accession>A0ABU9XF21</accession>
<evidence type="ECO:0008006" key="3">
    <source>
        <dbReference type="Google" id="ProtNLM"/>
    </source>
</evidence>
<proteinExistence type="predicted"/>
<dbReference type="EMBL" id="JBDIML010000001">
    <property type="protein sequence ID" value="MEN2765754.1"/>
    <property type="molecule type" value="Genomic_DNA"/>
</dbReference>
<evidence type="ECO:0000313" key="1">
    <source>
        <dbReference type="EMBL" id="MEN2765754.1"/>
    </source>
</evidence>